<feature type="domain" description="Piwi" evidence="1">
    <location>
        <begin position="1"/>
        <end position="68"/>
    </location>
</feature>
<dbReference type="EMBL" id="JACMRX010000004">
    <property type="protein sequence ID" value="KAF7990958.1"/>
    <property type="molecule type" value="Genomic_DNA"/>
</dbReference>
<dbReference type="OrthoDB" id="445936at2759"/>
<dbReference type="GO" id="GO:0003676">
    <property type="term" value="F:nucleic acid binding"/>
    <property type="evidence" value="ECO:0007669"/>
    <property type="project" value="InterPro"/>
</dbReference>
<dbReference type="InterPro" id="IPR012337">
    <property type="entry name" value="RNaseH-like_sf"/>
</dbReference>
<accession>A0A834XPB7</accession>
<dbReference type="AlphaFoldDB" id="A0A834XPB7"/>
<evidence type="ECO:0000313" key="3">
    <source>
        <dbReference type="Proteomes" id="UP000639338"/>
    </source>
</evidence>
<comment type="caution">
    <text evidence="2">The sequence shown here is derived from an EMBL/GenBank/DDBJ whole genome shotgun (WGS) entry which is preliminary data.</text>
</comment>
<evidence type="ECO:0000259" key="1">
    <source>
        <dbReference type="Pfam" id="PF02171"/>
    </source>
</evidence>
<dbReference type="InterPro" id="IPR036397">
    <property type="entry name" value="RNaseH_sf"/>
</dbReference>
<dbReference type="Proteomes" id="UP000639338">
    <property type="component" value="Unassembled WGS sequence"/>
</dbReference>
<dbReference type="Pfam" id="PF02171">
    <property type="entry name" value="Piwi"/>
    <property type="match status" value="1"/>
</dbReference>
<dbReference type="InterPro" id="IPR003165">
    <property type="entry name" value="Piwi"/>
</dbReference>
<gene>
    <name evidence="2" type="ORF">HCN44_000763</name>
</gene>
<protein>
    <recommendedName>
        <fullName evidence="1">Piwi domain-containing protein</fullName>
    </recommendedName>
</protein>
<name>A0A834XPB7_APHGI</name>
<sequence>MNCKIGGYPWSIAIPMKGLMVIDFDVCHGTNQKGKDFGEMVASFDSNIGRYFSAVLFHSSSEELSNDLARWCW</sequence>
<dbReference type="Gene3D" id="3.30.420.10">
    <property type="entry name" value="Ribonuclease H-like superfamily/Ribonuclease H"/>
    <property type="match status" value="1"/>
</dbReference>
<organism evidence="2 3">
    <name type="scientific">Aphidius gifuensis</name>
    <name type="common">Parasitoid wasp</name>
    <dbReference type="NCBI Taxonomy" id="684658"/>
    <lineage>
        <taxon>Eukaryota</taxon>
        <taxon>Metazoa</taxon>
        <taxon>Ecdysozoa</taxon>
        <taxon>Arthropoda</taxon>
        <taxon>Hexapoda</taxon>
        <taxon>Insecta</taxon>
        <taxon>Pterygota</taxon>
        <taxon>Neoptera</taxon>
        <taxon>Endopterygota</taxon>
        <taxon>Hymenoptera</taxon>
        <taxon>Apocrita</taxon>
        <taxon>Ichneumonoidea</taxon>
        <taxon>Braconidae</taxon>
        <taxon>Aphidiinae</taxon>
        <taxon>Aphidius</taxon>
    </lineage>
</organism>
<proteinExistence type="predicted"/>
<dbReference type="SUPFAM" id="SSF53098">
    <property type="entry name" value="Ribonuclease H-like"/>
    <property type="match status" value="1"/>
</dbReference>
<reference evidence="2 3" key="1">
    <citation type="submission" date="2020-08" db="EMBL/GenBank/DDBJ databases">
        <title>Aphidius gifuensis genome sequencing and assembly.</title>
        <authorList>
            <person name="Du Z."/>
        </authorList>
    </citation>
    <scope>NUCLEOTIDE SEQUENCE [LARGE SCALE GENOMIC DNA]</scope>
    <source>
        <strain evidence="2">YNYX2018</strain>
        <tissue evidence="2">Adults</tissue>
    </source>
</reference>
<evidence type="ECO:0000313" key="2">
    <source>
        <dbReference type="EMBL" id="KAF7990958.1"/>
    </source>
</evidence>
<keyword evidence="3" id="KW-1185">Reference proteome</keyword>